<feature type="binding site" evidence="14">
    <location>
        <position position="164"/>
    </location>
    <ligand>
        <name>Zn(2+)</name>
        <dbReference type="ChEBI" id="CHEBI:29105"/>
    </ligand>
</feature>
<feature type="binding site" evidence="14">
    <location>
        <position position="51"/>
    </location>
    <ligand>
        <name>Zn(2+)</name>
        <dbReference type="ChEBI" id="CHEBI:29105"/>
    </ligand>
</feature>
<dbReference type="InterPro" id="IPR019779">
    <property type="entry name" value="GalP_UDPtransf1_His-AS"/>
</dbReference>
<evidence type="ECO:0000256" key="13">
    <source>
        <dbReference type="PIRSR" id="PIRSR000808-1"/>
    </source>
</evidence>
<evidence type="ECO:0000256" key="12">
    <source>
        <dbReference type="NCBIfam" id="TIGR00209"/>
    </source>
</evidence>
<organism evidence="18 19">
    <name type="scientific">Antarcticibacterium arcticum</name>
    <dbReference type="NCBI Taxonomy" id="2585771"/>
    <lineage>
        <taxon>Bacteria</taxon>
        <taxon>Pseudomonadati</taxon>
        <taxon>Bacteroidota</taxon>
        <taxon>Flavobacteriia</taxon>
        <taxon>Flavobacteriales</taxon>
        <taxon>Flavobacteriaceae</taxon>
        <taxon>Antarcticibacterium</taxon>
    </lineage>
</organism>
<dbReference type="RefSeq" id="WP_146830224.1">
    <property type="nucleotide sequence ID" value="NZ_CP042476.1"/>
</dbReference>
<evidence type="ECO:0000256" key="14">
    <source>
        <dbReference type="PIRSR" id="PIRSR000808-3"/>
    </source>
</evidence>
<dbReference type="EMBL" id="CP042476">
    <property type="protein sequence ID" value="QED36426.1"/>
    <property type="molecule type" value="Genomic_DNA"/>
</dbReference>
<evidence type="ECO:0000256" key="8">
    <source>
        <dbReference type="ARBA" id="ARBA00022723"/>
    </source>
</evidence>
<dbReference type="CDD" id="cd00608">
    <property type="entry name" value="GalT"/>
    <property type="match status" value="1"/>
</dbReference>
<evidence type="ECO:0000256" key="6">
    <source>
        <dbReference type="ARBA" id="ARBA00022679"/>
    </source>
</evidence>
<evidence type="ECO:0000256" key="4">
    <source>
        <dbReference type="ARBA" id="ARBA00012384"/>
    </source>
</evidence>
<comment type="catalytic activity">
    <reaction evidence="1 15">
        <text>alpha-D-galactose 1-phosphate + UDP-alpha-D-glucose = alpha-D-glucose 1-phosphate + UDP-alpha-D-galactose</text>
        <dbReference type="Rhea" id="RHEA:13989"/>
        <dbReference type="ChEBI" id="CHEBI:58336"/>
        <dbReference type="ChEBI" id="CHEBI:58601"/>
        <dbReference type="ChEBI" id="CHEBI:58885"/>
        <dbReference type="ChEBI" id="CHEBI:66914"/>
        <dbReference type="EC" id="2.7.7.12"/>
    </reaction>
</comment>
<dbReference type="FunFam" id="3.30.428.10:FF:000001">
    <property type="entry name" value="Galactose-1-phosphate uridylyltransferase"/>
    <property type="match status" value="1"/>
</dbReference>
<evidence type="ECO:0000256" key="15">
    <source>
        <dbReference type="RuleBase" id="RU000506"/>
    </source>
</evidence>
<comment type="similarity">
    <text evidence="3 15">Belongs to the galactose-1-phosphate uridylyltransferase type 1 family.</text>
</comment>
<evidence type="ECO:0000256" key="7">
    <source>
        <dbReference type="ARBA" id="ARBA00022695"/>
    </source>
</evidence>
<evidence type="ECO:0000313" key="18">
    <source>
        <dbReference type="EMBL" id="QED36426.1"/>
    </source>
</evidence>
<comment type="pathway">
    <text evidence="2 15">Carbohydrate metabolism; galactose metabolism.</text>
</comment>
<reference evidence="18 19" key="1">
    <citation type="submission" date="2019-08" db="EMBL/GenBank/DDBJ databases">
        <title>Antarcticibacterium arcticum sp. nov., a bacterium isolated from marine sediment of the Canadian Beaufort Sea.</title>
        <authorList>
            <person name="Lee Y.M."/>
            <person name="Baek K."/>
            <person name="Lee D.-H."/>
            <person name="Shin S.C."/>
            <person name="Jin Y.K."/>
            <person name="Park Y."/>
        </authorList>
    </citation>
    <scope>NUCLEOTIDE SEQUENCE [LARGE SCALE GENOMIC DNA]</scope>
    <source>
        <strain evidence="18 19">PAMC 28998</strain>
    </source>
</reference>
<sequence length="346" mass="39558">MNEALNSAPHRRYNILTGEWVLVSPHRTQRPWQGKTEETTAGIMSSYDPSCYLCPGNTRSGGEVNPDYKEPFSFKNDFPALLAEGPAEKISNGLLQAESETGICKVVCFSPDHSLTLPVMKIEDITKVIQTWKKEYLELGALENINYVQVFENKGEIMGCSNPHPHGQIWAQRSIPTEVLKKTKKLKEYWNAHKKSLLTAYLDQELEAGERIVLQNEHFVALVPYWAVWPYEVMILPRTHYRHIGQLNGPEEIAFAQIIKALCIRYDNLFETSFPYSSGIHQQPTGGEDFPEWHFHMSFYPPLLRSASIKKFMVGYELFASPQRDITAEQAAQSLRELPDVHFSVR</sequence>
<feature type="binding site" evidence="14">
    <location>
        <position position="54"/>
    </location>
    <ligand>
        <name>Zn(2+)</name>
        <dbReference type="ChEBI" id="CHEBI:29105"/>
    </ligand>
</feature>
<evidence type="ECO:0000259" key="16">
    <source>
        <dbReference type="Pfam" id="PF01087"/>
    </source>
</evidence>
<evidence type="ECO:0000256" key="1">
    <source>
        <dbReference type="ARBA" id="ARBA00001107"/>
    </source>
</evidence>
<keyword evidence="7 15" id="KW-0548">Nucleotidyltransferase</keyword>
<feature type="binding site" evidence="14">
    <location>
        <position position="113"/>
    </location>
    <ligand>
        <name>Zn(2+)</name>
        <dbReference type="ChEBI" id="CHEBI:29105"/>
    </ligand>
</feature>
<dbReference type="FunFam" id="3.30.428.10:FF:000002">
    <property type="entry name" value="Galactose-1-phosphate uridylyltransferase"/>
    <property type="match status" value="1"/>
</dbReference>
<keyword evidence="8 14" id="KW-0479">Metal-binding</keyword>
<dbReference type="PROSITE" id="PS00117">
    <property type="entry name" value="GAL_P_UDP_TRANSF_I"/>
    <property type="match status" value="1"/>
</dbReference>
<dbReference type="NCBIfam" id="TIGR00209">
    <property type="entry name" value="galT_1"/>
    <property type="match status" value="1"/>
</dbReference>
<dbReference type="PANTHER" id="PTHR11943:SF1">
    <property type="entry name" value="GALACTOSE-1-PHOSPHATE URIDYLYLTRANSFERASE"/>
    <property type="match status" value="1"/>
</dbReference>
<evidence type="ECO:0000256" key="2">
    <source>
        <dbReference type="ARBA" id="ARBA00004947"/>
    </source>
</evidence>
<feature type="active site" description="Tele-UMP-histidine intermediate" evidence="13">
    <location>
        <position position="166"/>
    </location>
</feature>
<dbReference type="Pfam" id="PF02744">
    <property type="entry name" value="GalP_UDP_tr_C"/>
    <property type="match status" value="1"/>
</dbReference>
<dbReference type="AlphaFoldDB" id="A0A5B8YJ58"/>
<evidence type="ECO:0000313" key="19">
    <source>
        <dbReference type="Proteomes" id="UP000321954"/>
    </source>
</evidence>
<dbReference type="Pfam" id="PF01087">
    <property type="entry name" value="GalP_UDP_transf"/>
    <property type="match status" value="1"/>
</dbReference>
<dbReference type="InterPro" id="IPR001937">
    <property type="entry name" value="GalP_UDPtransf1"/>
</dbReference>
<dbReference type="PIRSF" id="PIRSF000808">
    <property type="entry name" value="GalT"/>
    <property type="match status" value="1"/>
</dbReference>
<dbReference type="GO" id="GO:0005737">
    <property type="term" value="C:cytoplasm"/>
    <property type="evidence" value="ECO:0007669"/>
    <property type="project" value="TreeGrafter"/>
</dbReference>
<dbReference type="UniPathway" id="UPA00214"/>
<dbReference type="Gene3D" id="3.30.428.10">
    <property type="entry name" value="HIT-like"/>
    <property type="match status" value="2"/>
</dbReference>
<evidence type="ECO:0000256" key="5">
    <source>
        <dbReference type="ARBA" id="ARBA00016340"/>
    </source>
</evidence>
<evidence type="ECO:0000256" key="9">
    <source>
        <dbReference type="ARBA" id="ARBA00022833"/>
    </source>
</evidence>
<dbReference type="InterPro" id="IPR005850">
    <property type="entry name" value="GalP_Utransf_C"/>
</dbReference>
<dbReference type="InterPro" id="IPR005849">
    <property type="entry name" value="GalP_Utransf_N"/>
</dbReference>
<dbReference type="InterPro" id="IPR036265">
    <property type="entry name" value="HIT-like_sf"/>
</dbReference>
<evidence type="ECO:0000256" key="3">
    <source>
        <dbReference type="ARBA" id="ARBA00010951"/>
    </source>
</evidence>
<feature type="domain" description="Galactose-1-phosphate uridyl transferase C-terminal" evidence="17">
    <location>
        <begin position="184"/>
        <end position="344"/>
    </location>
</feature>
<dbReference type="Proteomes" id="UP000321954">
    <property type="component" value="Chromosome"/>
</dbReference>
<keyword evidence="19" id="KW-1185">Reference proteome</keyword>
<gene>
    <name evidence="18" type="ORF">FK178_01235</name>
</gene>
<dbReference type="EC" id="2.7.7.12" evidence="4 12"/>
<keyword evidence="11 15" id="KW-0119">Carbohydrate metabolism</keyword>
<dbReference type="OrthoDB" id="9769064at2"/>
<keyword evidence="10 15" id="KW-0299">Galactose metabolism</keyword>
<comment type="cofactor">
    <cofactor evidence="14">
        <name>Zn(2+)</name>
        <dbReference type="ChEBI" id="CHEBI:29105"/>
    </cofactor>
    <text evidence="14">Binds 1 zinc ion per subunit.</text>
</comment>
<keyword evidence="6 15" id="KW-0808">Transferase</keyword>
<dbReference type="GO" id="GO:0008108">
    <property type="term" value="F:UDP-glucose:hexose-1-phosphate uridylyltransferase activity"/>
    <property type="evidence" value="ECO:0007669"/>
    <property type="project" value="UniProtKB-UniRule"/>
</dbReference>
<dbReference type="SUPFAM" id="SSF54197">
    <property type="entry name" value="HIT-like"/>
    <property type="match status" value="2"/>
</dbReference>
<dbReference type="GO" id="GO:0033499">
    <property type="term" value="P:galactose catabolic process via UDP-galactose, Leloir pathway"/>
    <property type="evidence" value="ECO:0007669"/>
    <property type="project" value="TreeGrafter"/>
</dbReference>
<keyword evidence="9 14" id="KW-0862">Zinc</keyword>
<evidence type="ECO:0000259" key="17">
    <source>
        <dbReference type="Pfam" id="PF02744"/>
    </source>
</evidence>
<dbReference type="KEGG" id="anp:FK178_01235"/>
<proteinExistence type="inferred from homology"/>
<dbReference type="GO" id="GO:0008270">
    <property type="term" value="F:zinc ion binding"/>
    <property type="evidence" value="ECO:0007669"/>
    <property type="project" value="InterPro"/>
</dbReference>
<evidence type="ECO:0000256" key="10">
    <source>
        <dbReference type="ARBA" id="ARBA00023144"/>
    </source>
</evidence>
<dbReference type="PANTHER" id="PTHR11943">
    <property type="entry name" value="GALACTOSE-1-PHOSPHATE URIDYLYLTRANSFERASE"/>
    <property type="match status" value="1"/>
</dbReference>
<name>A0A5B8YJ58_9FLAO</name>
<accession>A0A5B8YJ58</accession>
<feature type="domain" description="Galactose-1-phosphate uridyl transferase N-terminal" evidence="16">
    <location>
        <begin position="7"/>
        <end position="176"/>
    </location>
</feature>
<evidence type="ECO:0000256" key="11">
    <source>
        <dbReference type="ARBA" id="ARBA00023277"/>
    </source>
</evidence>
<protein>
    <recommendedName>
        <fullName evidence="5 12">Galactose-1-phosphate uridylyltransferase</fullName>
        <ecNumber evidence="4 12">2.7.7.12</ecNumber>
    </recommendedName>
</protein>
<dbReference type="NCBIfam" id="NF008724">
    <property type="entry name" value="PRK11720.1"/>
    <property type="match status" value="1"/>
</dbReference>